<sequence length="919" mass="107121">MAKSNNEKTIINKTLTKQELANKIWSVAEELRGSIDASEYKNFLLELIFYKNISEKFEEIFSKEVGDIKNLKCFIKTKEYLKENENNLSHCDYTEEELKYIKENLNNKVGYFIEYPFLYSSWIKNNLENFDILTLNNSISSFNKNVLEFIDDTDPQRCSKTPLFQDMFNSLSNELNKLGSSPGEQTRKLKSLIETIKEIPVKKNNFDVLGYVYEYLIAKFASTAGKKGGEFYTPHEVSLLMAEIVANHLKGETEEISVYDSASGSGSLLRNIGDMYNKITDNSNEGIRYYAQELNTATCKLTKMNLIINGIQPKAICVQNADTLKDDWPIGNDEEPLRVHAVVSNPPYSQNWKPEEHKDDIRFENYGLAPSSKADFAFLLHDLHHVKDGGILTIVLPHGVLFRGGTEKQIREKLIKNANIKAIIGLPANMFYGTSISTIIMILKKEEYSKRTKENNILFVDASNLYKQEGKKNKFLASHIKKIVDVVNARKEIPGFSKIVNFSEIKENDFNLNISRYLDNFKKEEEYNLYSTIYGEISETELNLNFKSFFENFPDLKQELFKEGKNKNHFKFKDVDQIQELLFNSKNVQKYLQSFENINKNIFNLFKSNLSSWQSIQKVINKPYFFEERISNFVFKHLEEIPLFENYNLYQILMDELVKINEDFEYLMSKQNSGENENIILDSIKEDTDKKEKTISKKQKSSEVQNVILNWEHPLFTKDLVASYFFKDLLSKKEMIQSKISEIEEEIESIDETIDEENRSDIEYFTDGKLDKTKLRKLKKPFLQEVKNDESILISSIISIYKLYQQLEEYNLELKDIDQTLINSTYDKFKNLSFEEFNTLLLFKWIQPIQLRIISYSKTIILEYVQKLENLASKYSDVIEDLTSEIKKNEEQLAILLSELTTENNNDLKAINKLINILK</sequence>
<evidence type="ECO:0000256" key="3">
    <source>
        <dbReference type="ARBA" id="ARBA00022603"/>
    </source>
</evidence>
<evidence type="ECO:0000256" key="7">
    <source>
        <dbReference type="ARBA" id="ARBA00047942"/>
    </source>
</evidence>
<keyword evidence="8" id="KW-0175">Coiled coil</keyword>
<evidence type="ECO:0000313" key="12">
    <source>
        <dbReference type="Proteomes" id="UP001193384"/>
    </source>
</evidence>
<feature type="domain" description="DNA methylase adenine-specific" evidence="9">
    <location>
        <begin position="206"/>
        <end position="525"/>
    </location>
</feature>
<dbReference type="GO" id="GO:0009007">
    <property type="term" value="F:site-specific DNA-methyltransferase (adenine-specific) activity"/>
    <property type="evidence" value="ECO:0007669"/>
    <property type="project" value="UniProtKB-EC"/>
</dbReference>
<evidence type="ECO:0000259" key="10">
    <source>
        <dbReference type="Pfam" id="PF12161"/>
    </source>
</evidence>
<gene>
    <name evidence="11" type="ORF">DR101_03240</name>
</gene>
<feature type="coiled-coil region" evidence="8">
    <location>
        <begin position="726"/>
        <end position="760"/>
    </location>
</feature>
<dbReference type="Proteomes" id="UP001193384">
    <property type="component" value="Unassembled WGS sequence"/>
</dbReference>
<dbReference type="AlphaFoldDB" id="A0ABD6IEC6"/>
<dbReference type="NCBIfam" id="TIGR00497">
    <property type="entry name" value="hsdM"/>
    <property type="match status" value="1"/>
</dbReference>
<name>A0ABD6IEC6_MESHY</name>
<reference evidence="11 12" key="1">
    <citation type="submission" date="2018-07" db="EMBL/GenBank/DDBJ databases">
        <title>Genetic characterization of Mycoplasma hyopneumoniae, M. hyorhinis and M. flocculare isolates through whole genome sequencing analysis: comparative analysis of sequence types and putative genes involved in virulence.</title>
        <authorList>
            <person name="Fourour S."/>
            <person name="Lucas P."/>
            <person name="Touzain F."/>
            <person name="Tocqueville V."/>
            <person name="Kempf I."/>
            <person name="Marois-Crehan C."/>
        </authorList>
    </citation>
    <scope>NUCLEOTIDE SEQUENCE [LARGE SCALE GENOMIC DNA]</scope>
    <source>
        <strain evidence="11 12">MHR389</strain>
    </source>
</reference>
<comment type="similarity">
    <text evidence="1">Belongs to the N(4)/N(6)-methyltransferase family.</text>
</comment>
<keyword evidence="5" id="KW-0949">S-adenosyl-L-methionine</keyword>
<dbReference type="Gene3D" id="3.40.50.150">
    <property type="entry name" value="Vaccinia Virus protein VP39"/>
    <property type="match status" value="1"/>
</dbReference>
<evidence type="ECO:0000256" key="8">
    <source>
        <dbReference type="SAM" id="Coils"/>
    </source>
</evidence>
<dbReference type="SUPFAM" id="SSF53335">
    <property type="entry name" value="S-adenosyl-L-methionine-dependent methyltransferases"/>
    <property type="match status" value="1"/>
</dbReference>
<evidence type="ECO:0000256" key="4">
    <source>
        <dbReference type="ARBA" id="ARBA00022679"/>
    </source>
</evidence>
<comment type="catalytic activity">
    <reaction evidence="7">
        <text>a 2'-deoxyadenosine in DNA + S-adenosyl-L-methionine = an N(6)-methyl-2'-deoxyadenosine in DNA + S-adenosyl-L-homocysteine + H(+)</text>
        <dbReference type="Rhea" id="RHEA:15197"/>
        <dbReference type="Rhea" id="RHEA-COMP:12418"/>
        <dbReference type="Rhea" id="RHEA-COMP:12419"/>
        <dbReference type="ChEBI" id="CHEBI:15378"/>
        <dbReference type="ChEBI" id="CHEBI:57856"/>
        <dbReference type="ChEBI" id="CHEBI:59789"/>
        <dbReference type="ChEBI" id="CHEBI:90615"/>
        <dbReference type="ChEBI" id="CHEBI:90616"/>
        <dbReference type="EC" id="2.1.1.72"/>
    </reaction>
</comment>
<proteinExistence type="inferred from homology"/>
<protein>
    <recommendedName>
        <fullName evidence="2">site-specific DNA-methyltransferase (adenine-specific)</fullName>
        <ecNumber evidence="2">2.1.1.72</ecNumber>
    </recommendedName>
</protein>
<dbReference type="InterPro" id="IPR022749">
    <property type="entry name" value="D12N6_MeTrfase_N"/>
</dbReference>
<dbReference type="InterPro" id="IPR029063">
    <property type="entry name" value="SAM-dependent_MTases_sf"/>
</dbReference>
<keyword evidence="3 11" id="KW-0489">Methyltransferase</keyword>
<dbReference type="EC" id="2.1.1.72" evidence="2"/>
<feature type="domain" description="N6 adenine-specific DNA methyltransferase N-terminal" evidence="10">
    <location>
        <begin position="20"/>
        <end position="196"/>
    </location>
</feature>
<dbReference type="InterPro" id="IPR051537">
    <property type="entry name" value="DNA_Adenine_Mtase"/>
</dbReference>
<dbReference type="PROSITE" id="PS00092">
    <property type="entry name" value="N6_MTASE"/>
    <property type="match status" value="1"/>
</dbReference>
<dbReference type="InterPro" id="IPR002052">
    <property type="entry name" value="DNA_methylase_N6_adenine_CS"/>
</dbReference>
<dbReference type="InterPro" id="IPR004546">
    <property type="entry name" value="Restrct_endonuc_T1M"/>
</dbReference>
<evidence type="ECO:0000256" key="2">
    <source>
        <dbReference type="ARBA" id="ARBA00011900"/>
    </source>
</evidence>
<dbReference type="PANTHER" id="PTHR42933:SF1">
    <property type="entry name" value="SITE-SPECIFIC DNA-METHYLTRANSFERASE (ADENINE-SPECIFIC)"/>
    <property type="match status" value="1"/>
</dbReference>
<dbReference type="InterPro" id="IPR003356">
    <property type="entry name" value="DNA_methylase_A-5"/>
</dbReference>
<dbReference type="Pfam" id="PF02384">
    <property type="entry name" value="N6_Mtase"/>
    <property type="match status" value="1"/>
</dbReference>
<evidence type="ECO:0000256" key="6">
    <source>
        <dbReference type="ARBA" id="ARBA00022747"/>
    </source>
</evidence>
<dbReference type="Pfam" id="PF12161">
    <property type="entry name" value="HsdM_N"/>
    <property type="match status" value="1"/>
</dbReference>
<accession>A0ABD6IEC6</accession>
<evidence type="ECO:0000256" key="5">
    <source>
        <dbReference type="ARBA" id="ARBA00022691"/>
    </source>
</evidence>
<dbReference type="GO" id="GO:0032259">
    <property type="term" value="P:methylation"/>
    <property type="evidence" value="ECO:0007669"/>
    <property type="project" value="UniProtKB-KW"/>
</dbReference>
<evidence type="ECO:0000256" key="1">
    <source>
        <dbReference type="ARBA" id="ARBA00006594"/>
    </source>
</evidence>
<evidence type="ECO:0000313" key="11">
    <source>
        <dbReference type="EMBL" id="MXR43938.1"/>
    </source>
</evidence>
<dbReference type="EMBL" id="QQQW01000021">
    <property type="protein sequence ID" value="MXR43938.1"/>
    <property type="molecule type" value="Genomic_DNA"/>
</dbReference>
<organism evidence="11 12">
    <name type="scientific">Mesomycoplasma hyorhinis</name>
    <name type="common">Mycoplasma hyorhinis</name>
    <dbReference type="NCBI Taxonomy" id="2100"/>
    <lineage>
        <taxon>Bacteria</taxon>
        <taxon>Bacillati</taxon>
        <taxon>Mycoplasmatota</taxon>
        <taxon>Mycoplasmoidales</taxon>
        <taxon>Metamycoplasmataceae</taxon>
        <taxon>Mesomycoplasma</taxon>
    </lineage>
</organism>
<dbReference type="GO" id="GO:0009307">
    <property type="term" value="P:DNA restriction-modification system"/>
    <property type="evidence" value="ECO:0007669"/>
    <property type="project" value="UniProtKB-KW"/>
</dbReference>
<dbReference type="RefSeq" id="WP_160574210.1">
    <property type="nucleotide sequence ID" value="NZ_QQQT01000017.1"/>
</dbReference>
<keyword evidence="4 11" id="KW-0808">Transferase</keyword>
<dbReference type="Gene3D" id="1.20.1260.30">
    <property type="match status" value="1"/>
</dbReference>
<evidence type="ECO:0000259" key="9">
    <source>
        <dbReference type="Pfam" id="PF02384"/>
    </source>
</evidence>
<dbReference type="InterPro" id="IPR038333">
    <property type="entry name" value="T1MK-like_N_sf"/>
</dbReference>
<feature type="coiled-coil region" evidence="8">
    <location>
        <begin position="865"/>
        <end position="906"/>
    </location>
</feature>
<dbReference type="PANTHER" id="PTHR42933">
    <property type="entry name" value="SLR6095 PROTEIN"/>
    <property type="match status" value="1"/>
</dbReference>
<keyword evidence="6" id="KW-0680">Restriction system</keyword>
<comment type="caution">
    <text evidence="11">The sequence shown here is derived from an EMBL/GenBank/DDBJ whole genome shotgun (WGS) entry which is preliminary data.</text>
</comment>
<dbReference type="PRINTS" id="PR00507">
    <property type="entry name" value="N12N6MTFRASE"/>
</dbReference>